<feature type="domain" description="Cyclic nucleotide-binding" evidence="1">
    <location>
        <begin position="55"/>
        <end position="140"/>
    </location>
</feature>
<dbReference type="Gene3D" id="2.60.120.10">
    <property type="entry name" value="Jelly Rolls"/>
    <property type="match status" value="1"/>
</dbReference>
<keyword evidence="3" id="KW-1185">Reference proteome</keyword>
<protein>
    <submittedName>
        <fullName evidence="2">Crp/Fnr family transcriptional regulator</fullName>
    </submittedName>
</protein>
<dbReference type="InterPro" id="IPR014710">
    <property type="entry name" value="RmlC-like_jellyroll"/>
</dbReference>
<dbReference type="SUPFAM" id="SSF51206">
    <property type="entry name" value="cAMP-binding domain-like"/>
    <property type="match status" value="1"/>
</dbReference>
<evidence type="ECO:0000313" key="3">
    <source>
        <dbReference type="Proteomes" id="UP001449657"/>
    </source>
</evidence>
<proteinExistence type="predicted"/>
<dbReference type="Proteomes" id="UP001449657">
    <property type="component" value="Chromosome"/>
</dbReference>
<dbReference type="CDD" id="cd00038">
    <property type="entry name" value="CAP_ED"/>
    <property type="match status" value="1"/>
</dbReference>
<evidence type="ECO:0000313" key="2">
    <source>
        <dbReference type="EMBL" id="WZN45654.1"/>
    </source>
</evidence>
<accession>A0ABZ2Z056</accession>
<name>A0ABZ2Z056_9BACT</name>
<dbReference type="InterPro" id="IPR018490">
    <property type="entry name" value="cNMP-bd_dom_sf"/>
</dbReference>
<evidence type="ECO:0000259" key="1">
    <source>
        <dbReference type="Pfam" id="PF00027"/>
    </source>
</evidence>
<gene>
    <name evidence="2" type="ORF">WJU22_22395</name>
</gene>
<dbReference type="EMBL" id="CP150096">
    <property type="protein sequence ID" value="WZN45654.1"/>
    <property type="molecule type" value="Genomic_DNA"/>
</dbReference>
<sequence length="214" mass="24939">MRKSTRGKILPFDYPFTDTTSASAFETLFAGLQKFNPELTEAVMSDIATHCIHVLFKPNEIILDYGEICEYVYFAINGLVTSLEKEDGKEFNCWFMSDGDVIIAIDSFFMQHRSRERLVTLANTECIALHVDDLNMLREKHPSFAFLELMLTRYYYQQTFNRTKWLRKDARGKYQMLKAHYPTLIQRVTRVALASFLGVSREHLNRILREEIAG</sequence>
<dbReference type="RefSeq" id="WP_341840405.1">
    <property type="nucleotide sequence ID" value="NZ_CP149792.1"/>
</dbReference>
<reference evidence="2 3" key="1">
    <citation type="submission" date="2024-03" db="EMBL/GenBank/DDBJ databases">
        <title>Chitinophaga caseinilytica sp. nov., a casein hydrolysing bacterium isolated from forest soil.</title>
        <authorList>
            <person name="Lee D.S."/>
            <person name="Han D.M."/>
            <person name="Baek J.H."/>
            <person name="Choi D.G."/>
            <person name="Jeon J.H."/>
            <person name="Jeon C.O."/>
        </authorList>
    </citation>
    <scope>NUCLEOTIDE SEQUENCE [LARGE SCALE GENOMIC DNA]</scope>
    <source>
        <strain evidence="2 3">KACC 19118</strain>
    </source>
</reference>
<dbReference type="Pfam" id="PF00027">
    <property type="entry name" value="cNMP_binding"/>
    <property type="match status" value="1"/>
</dbReference>
<organism evidence="2 3">
    <name type="scientific">Chitinophaga caseinilytica</name>
    <dbReference type="NCBI Taxonomy" id="2267521"/>
    <lineage>
        <taxon>Bacteria</taxon>
        <taxon>Pseudomonadati</taxon>
        <taxon>Bacteroidota</taxon>
        <taxon>Chitinophagia</taxon>
        <taxon>Chitinophagales</taxon>
        <taxon>Chitinophagaceae</taxon>
        <taxon>Chitinophaga</taxon>
    </lineage>
</organism>
<dbReference type="InterPro" id="IPR000595">
    <property type="entry name" value="cNMP-bd_dom"/>
</dbReference>